<sequence>MPWQGTTKQHKDLWQALDQVLRAHGFPAQRLAAMINDDKRALETIRQVADKARSVIDDGTLKRWHDGGPDSLLNARAHKKQAIYEFFERTAQPRTDLFRPDEGLPPGLASFAAQYSVQFARPLAKDLSDLDGNYRIFRPAWSIPALRKERVLVSRLKISTSGGFTSFTEEQDYTDPDSTDLKVKQSDDGGVLYVGGNIVLLGFTRETQGCKMYTAWSVNPIPGDGEPVRRLRGAMMGIAGAGPHDSYPFTAIRTEDAFESIETAIIRPPHRMLSPDILGDLGMEGL</sequence>
<dbReference type="AlphaFoldDB" id="A0A8J7J7D3"/>
<dbReference type="EMBL" id="JAELVR010000006">
    <property type="protein sequence ID" value="MBJ6371797.1"/>
    <property type="molecule type" value="Genomic_DNA"/>
</dbReference>
<organism evidence="1 2">
    <name type="scientific">Sedimentitalea arenosa</name>
    <dbReference type="NCBI Taxonomy" id="2798803"/>
    <lineage>
        <taxon>Bacteria</taxon>
        <taxon>Pseudomonadati</taxon>
        <taxon>Pseudomonadota</taxon>
        <taxon>Alphaproteobacteria</taxon>
        <taxon>Rhodobacterales</taxon>
        <taxon>Paracoccaceae</taxon>
        <taxon>Sedimentitalea</taxon>
    </lineage>
</organism>
<evidence type="ECO:0000313" key="2">
    <source>
        <dbReference type="Proteomes" id="UP000619079"/>
    </source>
</evidence>
<dbReference type="Proteomes" id="UP000619079">
    <property type="component" value="Unassembled WGS sequence"/>
</dbReference>
<protein>
    <submittedName>
        <fullName evidence="1">Uncharacterized protein</fullName>
    </submittedName>
</protein>
<reference evidence="1" key="1">
    <citation type="submission" date="2020-12" db="EMBL/GenBank/DDBJ databases">
        <title>Sedimentitalea sp. nov., isolated from sand in Incheon.</title>
        <authorList>
            <person name="Kim W."/>
        </authorList>
    </citation>
    <scope>NUCLEOTIDE SEQUENCE</scope>
    <source>
        <strain evidence="1">CAU 1593</strain>
    </source>
</reference>
<name>A0A8J7J7D3_9RHOB</name>
<accession>A0A8J7J7D3</accession>
<proteinExistence type="predicted"/>
<keyword evidence="2" id="KW-1185">Reference proteome</keyword>
<evidence type="ECO:0000313" key="1">
    <source>
        <dbReference type="EMBL" id="MBJ6371797.1"/>
    </source>
</evidence>
<gene>
    <name evidence="1" type="ORF">JF290_09680</name>
</gene>
<comment type="caution">
    <text evidence="1">The sequence shown here is derived from an EMBL/GenBank/DDBJ whole genome shotgun (WGS) entry which is preliminary data.</text>
</comment>